<feature type="binding site" evidence="10">
    <location>
        <begin position="272"/>
        <end position="273"/>
    </location>
    <ligand>
        <name>succinyl-CoA</name>
        <dbReference type="ChEBI" id="CHEBI:57292"/>
    </ligand>
</feature>
<comment type="function">
    <text evidence="10">Catalyzes the conversion of the cyclic tetrahydrodipicolinate (THDP) into the acyclic N-succinyl-L-2-amino-6-oxopimelate using succinyl-CoA.</text>
</comment>
<feature type="binding site" evidence="10">
    <location>
        <position position="198"/>
    </location>
    <ligand>
        <name>Mg(2+)</name>
        <dbReference type="ChEBI" id="CHEBI:18420"/>
        <label>2</label>
        <note>ligand shared between trimeric partners</note>
    </ligand>
</feature>
<dbReference type="GO" id="GO:0009089">
    <property type="term" value="P:lysine biosynthetic process via diaminopimelate"/>
    <property type="evidence" value="ECO:0007669"/>
    <property type="project" value="UniProtKB-UniRule"/>
</dbReference>
<evidence type="ECO:0000256" key="3">
    <source>
        <dbReference type="ARBA" id="ARBA00022605"/>
    </source>
</evidence>
<comment type="catalytic activity">
    <reaction evidence="10">
        <text>(S)-2,3,4,5-tetrahydrodipicolinate + succinyl-CoA + H2O = (S)-2-succinylamino-6-oxoheptanedioate + CoA</text>
        <dbReference type="Rhea" id="RHEA:17325"/>
        <dbReference type="ChEBI" id="CHEBI:15377"/>
        <dbReference type="ChEBI" id="CHEBI:15685"/>
        <dbReference type="ChEBI" id="CHEBI:16845"/>
        <dbReference type="ChEBI" id="CHEBI:57287"/>
        <dbReference type="ChEBI" id="CHEBI:57292"/>
        <dbReference type="EC" id="2.3.1.117"/>
    </reaction>
</comment>
<evidence type="ECO:0000256" key="8">
    <source>
        <dbReference type="ARBA" id="ARBA00023154"/>
    </source>
</evidence>
<dbReference type="GO" id="GO:0019877">
    <property type="term" value="P:diaminopimelate biosynthetic process"/>
    <property type="evidence" value="ECO:0007669"/>
    <property type="project" value="UniProtKB-UniRule"/>
</dbReference>
<sequence length="333" mass="33894">MTTETSTSSTAPKGGAVAAGLATIAADGTVLDTWFPAPELVAEAGPAGTVRLTAEEAEAALGAGAAAALRTDARRGVEVIAVRTVIGSLDDKPLDTHDVYLRLHLLSHRLVQPHGQSLDGVFGLLANVAWTSIGPTPVDRVEAARLAVRAEGGQLAVYGIDKFPRMTDYVAPTGVRIAHADRVRLGAHLAEGTTVMHEGFVNFNAGTLGTSMVEGRISAGVVVGDHSDIGGGASIMGTLSGGGKQVVSVGRRCLLGANAGIGISLGDDCVVEAGLYVTAGTRVTTPDGAIAKAVELSGQSNLLFRRNSQSGAVEVIARSGSWGGLNAELHAHN</sequence>
<evidence type="ECO:0000256" key="6">
    <source>
        <dbReference type="ARBA" id="ARBA00022842"/>
    </source>
</evidence>
<evidence type="ECO:0000256" key="9">
    <source>
        <dbReference type="ARBA" id="ARBA00023315"/>
    </source>
</evidence>
<feature type="binding site" evidence="10">
    <location>
        <position position="216"/>
    </location>
    <ligand>
        <name>succinyl-CoA</name>
        <dbReference type="ChEBI" id="CHEBI:57292"/>
    </ligand>
</feature>
<dbReference type="GO" id="GO:0005737">
    <property type="term" value="C:cytoplasm"/>
    <property type="evidence" value="ECO:0007669"/>
    <property type="project" value="UniProtKB-SubCell"/>
</dbReference>
<dbReference type="EMBL" id="JADPRT010000012">
    <property type="protein sequence ID" value="MBF9071470.1"/>
    <property type="molecule type" value="Genomic_DNA"/>
</dbReference>
<keyword evidence="6 10" id="KW-0460">Magnesium</keyword>
<dbReference type="InterPro" id="IPR001451">
    <property type="entry name" value="Hexapep"/>
</dbReference>
<evidence type="ECO:0000256" key="4">
    <source>
        <dbReference type="ARBA" id="ARBA00022679"/>
    </source>
</evidence>
<evidence type="ECO:0000313" key="12">
    <source>
        <dbReference type="EMBL" id="MBF9071470.1"/>
    </source>
</evidence>
<dbReference type="InterPro" id="IPR038361">
    <property type="entry name" value="THDPS_M_sf"/>
</dbReference>
<feature type="binding site" evidence="10">
    <location>
        <position position="257"/>
    </location>
    <ligand>
        <name>succinyl-CoA</name>
        <dbReference type="ChEBI" id="CHEBI:57292"/>
    </ligand>
</feature>
<feature type="binding site" evidence="10">
    <location>
        <position position="292"/>
    </location>
    <ligand>
        <name>succinyl-CoA</name>
        <dbReference type="ChEBI" id="CHEBI:57292"/>
    </ligand>
</feature>
<dbReference type="InterPro" id="IPR019875">
    <property type="entry name" value="DapD_actinobacteria"/>
</dbReference>
<dbReference type="Pfam" id="PF14602">
    <property type="entry name" value="Hexapep_2"/>
    <property type="match status" value="1"/>
</dbReference>
<dbReference type="GO" id="GO:0000287">
    <property type="term" value="F:magnesium ion binding"/>
    <property type="evidence" value="ECO:0007669"/>
    <property type="project" value="UniProtKB-UniRule"/>
</dbReference>
<evidence type="ECO:0000256" key="2">
    <source>
        <dbReference type="ARBA" id="ARBA00022490"/>
    </source>
</evidence>
<evidence type="ECO:0000256" key="1">
    <source>
        <dbReference type="ARBA" id="ARBA00011233"/>
    </source>
</evidence>
<evidence type="ECO:0000256" key="7">
    <source>
        <dbReference type="ARBA" id="ARBA00022915"/>
    </source>
</evidence>
<dbReference type="SUPFAM" id="SSF51161">
    <property type="entry name" value="Trimeric LpxA-like enzymes"/>
    <property type="match status" value="1"/>
</dbReference>
<feature type="binding site" evidence="10">
    <location>
        <position position="181"/>
    </location>
    <ligand>
        <name>Mg(2+)</name>
        <dbReference type="ChEBI" id="CHEBI:18420"/>
        <label>1</label>
        <note>ligand shared between trimeric partners</note>
    </ligand>
</feature>
<dbReference type="Pfam" id="PF14789">
    <property type="entry name" value="THDPS_M"/>
    <property type="match status" value="1"/>
</dbReference>
<comment type="subcellular location">
    <subcellularLocation>
        <location evidence="10">Cytoplasm</location>
    </subcellularLocation>
</comment>
<dbReference type="HAMAP" id="MF_02122">
    <property type="entry name" value="DapD_type2"/>
    <property type="match status" value="1"/>
</dbReference>
<feature type="binding site" evidence="10">
    <location>
        <position position="234"/>
    </location>
    <ligand>
        <name>succinyl-CoA</name>
        <dbReference type="ChEBI" id="CHEBI:57292"/>
    </ligand>
</feature>
<dbReference type="RefSeq" id="WP_196196650.1">
    <property type="nucleotide sequence ID" value="NZ_JADPRT010000012.1"/>
</dbReference>
<dbReference type="Gene3D" id="3.30.60.70">
    <property type="entry name" value="Trimeric LpxA-like enzymes"/>
    <property type="match status" value="1"/>
</dbReference>
<keyword evidence="4 10" id="KW-0808">Transferase</keyword>
<evidence type="ECO:0000259" key="11">
    <source>
        <dbReference type="Pfam" id="PF14789"/>
    </source>
</evidence>
<feature type="active site" description="Acyl-anhydride intermediate" evidence="10">
    <location>
        <position position="214"/>
    </location>
</feature>
<protein>
    <recommendedName>
        <fullName evidence="10">2,3,4,5-tetrahydropyridine-2,6-dicarboxylate N-succinyltransferase</fullName>
        <ecNumber evidence="10">2.3.1.117</ecNumber>
    </recommendedName>
    <alternativeName>
        <fullName evidence="10">Tetrahydrodipicolinate N-succinyltransferase</fullName>
        <shortName evidence="10">THDP succinyltransferase</shortName>
        <shortName evidence="10">THP succinyltransferase</shortName>
    </alternativeName>
    <alternativeName>
        <fullName evidence="10">Tetrahydropicolinate succinylase</fullName>
    </alternativeName>
</protein>
<proteinExistence type="inferred from homology"/>
<comment type="caution">
    <text evidence="12">The sequence shown here is derived from an EMBL/GenBank/DDBJ whole genome shotgun (WGS) entry which is preliminary data.</text>
</comment>
<dbReference type="GO" id="GO:0008666">
    <property type="term" value="F:2,3,4,5-tetrahydropyridine-2,6-dicarboxylate N-succinyltransferase activity"/>
    <property type="evidence" value="ECO:0007669"/>
    <property type="project" value="UniProtKB-UniRule"/>
</dbReference>
<dbReference type="EC" id="2.3.1.117" evidence="10"/>
<evidence type="ECO:0000313" key="13">
    <source>
        <dbReference type="Proteomes" id="UP000657385"/>
    </source>
</evidence>
<keyword evidence="13" id="KW-1185">Reference proteome</keyword>
<dbReference type="InterPro" id="IPR011004">
    <property type="entry name" value="Trimer_LpxA-like_sf"/>
</dbReference>
<organism evidence="12 13">
    <name type="scientific">Streptacidiphilus fuscans</name>
    <dbReference type="NCBI Taxonomy" id="2789292"/>
    <lineage>
        <taxon>Bacteria</taxon>
        <taxon>Bacillati</taxon>
        <taxon>Actinomycetota</taxon>
        <taxon>Actinomycetes</taxon>
        <taxon>Kitasatosporales</taxon>
        <taxon>Streptomycetaceae</taxon>
        <taxon>Streptacidiphilus</taxon>
    </lineage>
</organism>
<dbReference type="InterPro" id="IPR032784">
    <property type="entry name" value="THDPS_M"/>
</dbReference>
<accession>A0A931B599</accession>
<keyword evidence="9 10" id="KW-0012">Acyltransferase</keyword>
<dbReference type="AlphaFoldDB" id="A0A931B599"/>
<feature type="domain" description="2,3,4,5-tetrahydropyridine-2,6-dicarboxylate N-succinyltransferase middle" evidence="11">
    <location>
        <begin position="125"/>
        <end position="165"/>
    </location>
</feature>
<dbReference type="Proteomes" id="UP000657385">
    <property type="component" value="Unassembled WGS sequence"/>
</dbReference>
<keyword evidence="2 10" id="KW-0963">Cytoplasm</keyword>
<keyword evidence="7 10" id="KW-0220">Diaminopimelate biosynthesis</keyword>
<dbReference type="Gene3D" id="2.160.10.10">
    <property type="entry name" value="Hexapeptide repeat proteins"/>
    <property type="match status" value="1"/>
</dbReference>
<evidence type="ECO:0000256" key="5">
    <source>
        <dbReference type="ARBA" id="ARBA00022723"/>
    </source>
</evidence>
<dbReference type="InterPro" id="IPR026586">
    <property type="entry name" value="Type2_DapD"/>
</dbReference>
<keyword evidence="3 10" id="KW-0028">Amino-acid biosynthesis</keyword>
<feature type="binding site" evidence="10">
    <location>
        <position position="280"/>
    </location>
    <ligand>
        <name>succinyl-CoA</name>
        <dbReference type="ChEBI" id="CHEBI:57292"/>
    </ligand>
</feature>
<reference evidence="12" key="1">
    <citation type="submission" date="2020-11" db="EMBL/GenBank/DDBJ databases">
        <title>Isolation and identification of active actinomycetes.</title>
        <authorList>
            <person name="Yu B."/>
        </authorList>
    </citation>
    <scope>NUCLEOTIDE SEQUENCE</scope>
    <source>
        <strain evidence="12">NEAU-YB345</strain>
    </source>
</reference>
<dbReference type="NCBIfam" id="TIGR03535">
    <property type="entry name" value="DapD_actino"/>
    <property type="match status" value="1"/>
</dbReference>
<keyword evidence="5 10" id="KW-0479">Metal-binding</keyword>
<gene>
    <name evidence="10 12" type="primary">dapD</name>
    <name evidence="12" type="ORF">I2501_25950</name>
</gene>
<dbReference type="FunFam" id="2.160.10.10:FF:000009">
    <property type="entry name" value="2,3,4,5-tetrahydropyridine-2,6-dicarboxylate N-succinyltransferase"/>
    <property type="match status" value="1"/>
</dbReference>
<comment type="subunit">
    <text evidence="1 10">Homotrimer.</text>
</comment>
<feature type="binding site" evidence="10">
    <location>
        <begin position="305"/>
        <end position="308"/>
    </location>
    <ligand>
        <name>succinyl-CoA</name>
        <dbReference type="ChEBI" id="CHEBI:57292"/>
    </ligand>
</feature>
<dbReference type="Gene3D" id="3.30.70.2010">
    <property type="match status" value="1"/>
</dbReference>
<evidence type="ECO:0000256" key="10">
    <source>
        <dbReference type="HAMAP-Rule" id="MF_02122"/>
    </source>
</evidence>
<name>A0A931B599_9ACTN</name>
<feature type="binding site" evidence="10">
    <location>
        <position position="231"/>
    </location>
    <ligand>
        <name>succinyl-CoA</name>
        <dbReference type="ChEBI" id="CHEBI:57292"/>
    </ligand>
</feature>
<comment type="pathway">
    <text evidence="10">Amino-acid biosynthesis; L-lysine biosynthesis via DAP pathway; LL-2,6-diaminopimelate from (S)-tetrahydrodipicolinate (succinylase route): step 1/3.</text>
</comment>
<dbReference type="CDD" id="cd04649">
    <property type="entry name" value="LbH_THP_succinylT_putative"/>
    <property type="match status" value="1"/>
</dbReference>
<comment type="similarity">
    <text evidence="10">Belongs to the type 2 tetrahydrodipicolinate N-succinyltransferase family.</text>
</comment>
<keyword evidence="8 10" id="KW-0457">Lysine biosynthesis</keyword>